<organism evidence="1 2">
    <name type="scientific">Fusarium agapanthi</name>
    <dbReference type="NCBI Taxonomy" id="1803897"/>
    <lineage>
        <taxon>Eukaryota</taxon>
        <taxon>Fungi</taxon>
        <taxon>Dikarya</taxon>
        <taxon>Ascomycota</taxon>
        <taxon>Pezizomycotina</taxon>
        <taxon>Sordariomycetes</taxon>
        <taxon>Hypocreomycetidae</taxon>
        <taxon>Hypocreales</taxon>
        <taxon>Nectriaceae</taxon>
        <taxon>Fusarium</taxon>
        <taxon>Fusarium fujikuroi species complex</taxon>
    </lineage>
</organism>
<dbReference type="EMBL" id="LUFC02000302">
    <property type="protein sequence ID" value="KAF4498923.1"/>
    <property type="molecule type" value="Genomic_DNA"/>
</dbReference>
<protein>
    <submittedName>
        <fullName evidence="1">Uncharacterized protein</fullName>
    </submittedName>
</protein>
<name>A0A9P5EFK7_9HYPO</name>
<evidence type="ECO:0000313" key="2">
    <source>
        <dbReference type="Proteomes" id="UP000737391"/>
    </source>
</evidence>
<accession>A0A9P5EFK7</accession>
<dbReference type="Proteomes" id="UP000737391">
    <property type="component" value="Unassembled WGS sequence"/>
</dbReference>
<proteinExistence type="predicted"/>
<gene>
    <name evidence="1" type="ORF">FAGAP_4936</name>
</gene>
<evidence type="ECO:0000313" key="1">
    <source>
        <dbReference type="EMBL" id="KAF4498923.1"/>
    </source>
</evidence>
<reference evidence="1" key="1">
    <citation type="submission" date="2020-01" db="EMBL/GenBank/DDBJ databases">
        <title>Identification and distribution of gene clusters putatively required for synthesis of sphingolipid metabolism inhibitors in phylogenetically diverse species of the filamentous fungus Fusarium.</title>
        <authorList>
            <person name="Kim H.-S."/>
            <person name="Busman M."/>
            <person name="Brown D.W."/>
            <person name="Divon H."/>
            <person name="Uhlig S."/>
            <person name="Proctor R.H."/>
        </authorList>
    </citation>
    <scope>NUCLEOTIDE SEQUENCE</scope>
    <source>
        <strain evidence="1">NRRL 31653</strain>
    </source>
</reference>
<keyword evidence="2" id="KW-1185">Reference proteome</keyword>
<comment type="caution">
    <text evidence="1">The sequence shown here is derived from an EMBL/GenBank/DDBJ whole genome shotgun (WGS) entry which is preliminary data.</text>
</comment>
<dbReference type="AlphaFoldDB" id="A0A9P5EFK7"/>
<sequence>MSAPSSNDLPQKSLCLIAELKPASMPDQKEKPTRQRKVMLKVQMRMAGQASDMERVSFSIHFKVFSNRRVKQVSRPDITSLPYRCQKHK</sequence>